<dbReference type="Proteomes" id="UP000481861">
    <property type="component" value="Unassembled WGS sequence"/>
</dbReference>
<evidence type="ECO:0000313" key="2">
    <source>
        <dbReference type="EMBL" id="KAF2876967.1"/>
    </source>
</evidence>
<feature type="region of interest" description="Disordered" evidence="1">
    <location>
        <begin position="31"/>
        <end position="66"/>
    </location>
</feature>
<gene>
    <name evidence="2" type="ORF">BDV95DRAFT_135403</name>
</gene>
<evidence type="ECO:0000256" key="1">
    <source>
        <dbReference type="SAM" id="MobiDB-lite"/>
    </source>
</evidence>
<feature type="compositionally biased region" description="Basic and acidic residues" evidence="1">
    <location>
        <begin position="130"/>
        <end position="160"/>
    </location>
</feature>
<proteinExistence type="predicted"/>
<evidence type="ECO:0000313" key="3">
    <source>
        <dbReference type="Proteomes" id="UP000481861"/>
    </source>
</evidence>
<sequence length="177" mass="19534">MERTYLIQPNQLRQSVQRVVVHEAGRRGGRASECSVRGNRTGQRAELTASAGTRVSAWRRGGGGGERGEWSLKVQRDSGTLRGILFRERRSAWGDTERSRRGVYGQTGPRQVSTPSIQDSIAPTVVGRRVGGEKGGNERRGEDEERRGSDGPRLGWREIDGPAAPSGGEQRWVERRA</sequence>
<feature type="region of interest" description="Disordered" evidence="1">
    <location>
        <begin position="92"/>
        <end position="177"/>
    </location>
</feature>
<organism evidence="2 3">
    <name type="scientific">Massariosphaeria phaeospora</name>
    <dbReference type="NCBI Taxonomy" id="100035"/>
    <lineage>
        <taxon>Eukaryota</taxon>
        <taxon>Fungi</taxon>
        <taxon>Dikarya</taxon>
        <taxon>Ascomycota</taxon>
        <taxon>Pezizomycotina</taxon>
        <taxon>Dothideomycetes</taxon>
        <taxon>Pleosporomycetidae</taxon>
        <taxon>Pleosporales</taxon>
        <taxon>Pleosporales incertae sedis</taxon>
        <taxon>Massariosphaeria</taxon>
    </lineage>
</organism>
<dbReference type="EMBL" id="JAADJZ010000002">
    <property type="protein sequence ID" value="KAF2876967.1"/>
    <property type="molecule type" value="Genomic_DNA"/>
</dbReference>
<accession>A0A7C8IP34</accession>
<feature type="compositionally biased region" description="Polar residues" evidence="1">
    <location>
        <begin position="108"/>
        <end position="121"/>
    </location>
</feature>
<comment type="caution">
    <text evidence="2">The sequence shown here is derived from an EMBL/GenBank/DDBJ whole genome shotgun (WGS) entry which is preliminary data.</text>
</comment>
<keyword evidence="3" id="KW-1185">Reference proteome</keyword>
<reference evidence="2 3" key="1">
    <citation type="submission" date="2020-01" db="EMBL/GenBank/DDBJ databases">
        <authorList>
            <consortium name="DOE Joint Genome Institute"/>
            <person name="Haridas S."/>
            <person name="Albert R."/>
            <person name="Binder M."/>
            <person name="Bloem J."/>
            <person name="Labutti K."/>
            <person name="Salamov A."/>
            <person name="Andreopoulos B."/>
            <person name="Baker S.E."/>
            <person name="Barry K."/>
            <person name="Bills G."/>
            <person name="Bluhm B.H."/>
            <person name="Cannon C."/>
            <person name="Castanera R."/>
            <person name="Culley D.E."/>
            <person name="Daum C."/>
            <person name="Ezra D."/>
            <person name="Gonzalez J.B."/>
            <person name="Henrissat B."/>
            <person name="Kuo A."/>
            <person name="Liang C."/>
            <person name="Lipzen A."/>
            <person name="Lutzoni F."/>
            <person name="Magnuson J."/>
            <person name="Mondo S."/>
            <person name="Nolan M."/>
            <person name="Ohm R."/>
            <person name="Pangilinan J."/>
            <person name="Park H.-J.H."/>
            <person name="Ramirez L."/>
            <person name="Alfaro M."/>
            <person name="Sun H."/>
            <person name="Tritt A."/>
            <person name="Yoshinaga Y."/>
            <person name="Zwiers L.-H.L."/>
            <person name="Turgeon B.G."/>
            <person name="Goodwin S.B."/>
            <person name="Spatafora J.W."/>
            <person name="Crous P.W."/>
            <person name="Grigoriev I.V."/>
        </authorList>
    </citation>
    <scope>NUCLEOTIDE SEQUENCE [LARGE SCALE GENOMIC DNA]</scope>
    <source>
        <strain evidence="2 3">CBS 611.86</strain>
    </source>
</reference>
<protein>
    <submittedName>
        <fullName evidence="2">Uncharacterized protein</fullName>
    </submittedName>
</protein>
<dbReference type="AlphaFoldDB" id="A0A7C8IP34"/>
<name>A0A7C8IP34_9PLEO</name>